<evidence type="ECO:0000313" key="8">
    <source>
        <dbReference type="Proteomes" id="UP000093759"/>
    </source>
</evidence>
<dbReference type="Pfam" id="PF25461">
    <property type="entry name" value="Beta-barrel_SelB"/>
    <property type="match status" value="1"/>
</dbReference>
<dbReference type="InterPro" id="IPR009001">
    <property type="entry name" value="Transl_elong_EF1A/Init_IF2_C"/>
</dbReference>
<dbReference type="SUPFAM" id="SSF50447">
    <property type="entry name" value="Translation proteins"/>
    <property type="match status" value="1"/>
</dbReference>
<dbReference type="InterPro" id="IPR000795">
    <property type="entry name" value="T_Tr_GTP-bd_dom"/>
</dbReference>
<protein>
    <submittedName>
        <fullName evidence="7">Selenocysteine-specific translation elongation factor</fullName>
    </submittedName>
</protein>
<dbReference type="InterPro" id="IPR036388">
    <property type="entry name" value="WH-like_DNA-bd_sf"/>
</dbReference>
<dbReference type="InterPro" id="IPR004535">
    <property type="entry name" value="Transl_elong_SelB"/>
</dbReference>
<dbReference type="GO" id="GO:0001514">
    <property type="term" value="P:selenocysteine incorporation"/>
    <property type="evidence" value="ECO:0007669"/>
    <property type="project" value="InterPro"/>
</dbReference>
<dbReference type="SUPFAM" id="SSF50465">
    <property type="entry name" value="EF-Tu/eEF-1alpha/eIF2-gamma C-terminal domain"/>
    <property type="match status" value="1"/>
</dbReference>
<comment type="subcellular location">
    <subcellularLocation>
        <location evidence="1">Cytoplasm</location>
    </subcellularLocation>
</comment>
<dbReference type="PROSITE" id="PS51722">
    <property type="entry name" value="G_TR_2"/>
    <property type="match status" value="1"/>
</dbReference>
<dbReference type="Gene3D" id="1.10.10.10">
    <property type="entry name" value="Winged helix-like DNA-binding domain superfamily/Winged helix DNA-binding domain"/>
    <property type="match status" value="1"/>
</dbReference>
<dbReference type="GO" id="GO:0005737">
    <property type="term" value="C:cytoplasm"/>
    <property type="evidence" value="ECO:0007669"/>
    <property type="project" value="UniProtKB-SubCell"/>
</dbReference>
<dbReference type="PANTHER" id="PTHR43721:SF11">
    <property type="entry name" value="SELENOCYSTEINE-SPECIFIC ELONGATION FACTOR"/>
    <property type="match status" value="1"/>
</dbReference>
<dbReference type="GO" id="GO:0005525">
    <property type="term" value="F:GTP binding"/>
    <property type="evidence" value="ECO:0007669"/>
    <property type="project" value="UniProtKB-KW"/>
</dbReference>
<evidence type="ECO:0000313" key="7">
    <source>
        <dbReference type="EMBL" id="OBK90782.1"/>
    </source>
</evidence>
<dbReference type="SUPFAM" id="SSF46785">
    <property type="entry name" value="Winged helix' DNA-binding domain"/>
    <property type="match status" value="1"/>
</dbReference>
<dbReference type="Proteomes" id="UP000093759">
    <property type="component" value="Unassembled WGS sequence"/>
</dbReference>
<evidence type="ECO:0000256" key="3">
    <source>
        <dbReference type="ARBA" id="ARBA00022741"/>
    </source>
</evidence>
<dbReference type="AlphaFoldDB" id="A0A1A3U820"/>
<evidence type="ECO:0000256" key="5">
    <source>
        <dbReference type="ARBA" id="ARBA00023134"/>
    </source>
</evidence>
<dbReference type="NCBIfam" id="TIGR00475">
    <property type="entry name" value="selB"/>
    <property type="match status" value="1"/>
</dbReference>
<sequence>MFVVATAGHVDHGKSTLVRALTGMEPDRWAEERRRGLTIDLGFAWTRLPSGRQVAFVDVPGHERFLPNTLAGLGPAPVVCFVVAADAGWCAQSDDHRDAVAALGVSHGLVVLTRADRATAQRVDEVSEQARIELARTGLRDAPVVAVSAVEGTGLDELRTALDDVLAGVPAPRADERVRLWVDRAFPVSGSGTVVTGTLTSGTLTRGDHLDLLAGERPTPVAIRGLQCCGEPMTSVAPTARVAVNLRGIAVDAVHRGAALTTPDSWHSTGIIDVRRSTGAGLDTAPEQLTVHIGTAAVPARLRCFDNDHARLTLQRPLPLIPGDRLLLRSHGSRRILGGALVLDADPPALHRRGDAGRRSAALAELDLTDHTGRTHAEVVRRGAVTRQRLHILGCDCPTVPAGVRVIGDWWVHAPTYDAWRERLQNEVRELRQRDPLAAGLSRGAAVDVLALPDPVLLDDVVGSAGLEQHNGLIRLPGPPGDLGPADAAIAALESRLAADPFLAPEADDLAALHLGSRELAAAERVGRLLRLTESLVLLPTAPALAMRELARLDQPFTASQARQALHTTRRVMIPLLEYLDARGWTRRIDAIQREVVRR</sequence>
<keyword evidence="2" id="KW-0963">Cytoplasm</keyword>
<name>A0A1A3U820_MYCSD</name>
<gene>
    <name evidence="7" type="ORF">A5648_16240</name>
</gene>
<dbReference type="InterPro" id="IPR050055">
    <property type="entry name" value="EF-Tu_GTPase"/>
</dbReference>
<dbReference type="EMBL" id="LZMF01000017">
    <property type="protein sequence ID" value="OBK90782.1"/>
    <property type="molecule type" value="Genomic_DNA"/>
</dbReference>
<comment type="caution">
    <text evidence="7">The sequence shown here is derived from an EMBL/GenBank/DDBJ whole genome shotgun (WGS) entry which is preliminary data.</text>
</comment>
<dbReference type="GO" id="GO:0003746">
    <property type="term" value="F:translation elongation factor activity"/>
    <property type="evidence" value="ECO:0007669"/>
    <property type="project" value="UniProtKB-KW"/>
</dbReference>
<dbReference type="InterPro" id="IPR009000">
    <property type="entry name" value="Transl_B-barrel_sf"/>
</dbReference>
<keyword evidence="5" id="KW-0342">GTP-binding</keyword>
<evidence type="ECO:0000256" key="1">
    <source>
        <dbReference type="ARBA" id="ARBA00004496"/>
    </source>
</evidence>
<dbReference type="SUPFAM" id="SSF52540">
    <property type="entry name" value="P-loop containing nucleoside triphosphate hydrolases"/>
    <property type="match status" value="1"/>
</dbReference>
<keyword evidence="3" id="KW-0547">Nucleotide-binding</keyword>
<dbReference type="PANTHER" id="PTHR43721">
    <property type="entry name" value="ELONGATION FACTOR TU-RELATED"/>
    <property type="match status" value="1"/>
</dbReference>
<reference evidence="8" key="1">
    <citation type="submission" date="2016-06" db="EMBL/GenBank/DDBJ databases">
        <authorList>
            <person name="Sutton G."/>
            <person name="Brinkac L."/>
            <person name="Sanka R."/>
            <person name="Adams M."/>
            <person name="Lau E."/>
            <person name="Garcia-Basteiro A."/>
            <person name="Lopez-Varela E."/>
            <person name="Palencia S."/>
        </authorList>
    </citation>
    <scope>NUCLEOTIDE SEQUENCE [LARGE SCALE GENOMIC DNA]</scope>
    <source>
        <strain evidence="8">1274684.2</strain>
    </source>
</reference>
<evidence type="ECO:0000256" key="2">
    <source>
        <dbReference type="ARBA" id="ARBA00022490"/>
    </source>
</evidence>
<dbReference type="GO" id="GO:0003723">
    <property type="term" value="F:RNA binding"/>
    <property type="evidence" value="ECO:0007669"/>
    <property type="project" value="InterPro"/>
</dbReference>
<dbReference type="InterPro" id="IPR015191">
    <property type="entry name" value="SelB_WHD4"/>
</dbReference>
<dbReference type="InterPro" id="IPR057335">
    <property type="entry name" value="Beta-barrel_SelB"/>
</dbReference>
<organism evidence="7 8">
    <name type="scientific">Mycolicibacter sinensis (strain JDM601)</name>
    <name type="common">Mycobacterium sinense</name>
    <dbReference type="NCBI Taxonomy" id="875328"/>
    <lineage>
        <taxon>Bacteria</taxon>
        <taxon>Bacillati</taxon>
        <taxon>Actinomycetota</taxon>
        <taxon>Actinomycetes</taxon>
        <taxon>Mycobacteriales</taxon>
        <taxon>Mycobacteriaceae</taxon>
        <taxon>Mycolicibacter</taxon>
    </lineage>
</organism>
<dbReference type="RefSeq" id="WP_065023100.1">
    <property type="nucleotide sequence ID" value="NZ_LZMF01000017.1"/>
</dbReference>
<proteinExistence type="predicted"/>
<evidence type="ECO:0000259" key="6">
    <source>
        <dbReference type="PROSITE" id="PS51722"/>
    </source>
</evidence>
<feature type="domain" description="Tr-type G" evidence="6">
    <location>
        <begin position="1"/>
        <end position="173"/>
    </location>
</feature>
<dbReference type="InterPro" id="IPR036390">
    <property type="entry name" value="WH_DNA-bd_sf"/>
</dbReference>
<dbReference type="GO" id="GO:0003924">
    <property type="term" value="F:GTPase activity"/>
    <property type="evidence" value="ECO:0007669"/>
    <property type="project" value="InterPro"/>
</dbReference>
<dbReference type="Pfam" id="PF00009">
    <property type="entry name" value="GTP_EFTU"/>
    <property type="match status" value="1"/>
</dbReference>
<dbReference type="Pfam" id="PF09107">
    <property type="entry name" value="WHD_3rd_SelB"/>
    <property type="match status" value="1"/>
</dbReference>
<dbReference type="Gene3D" id="2.40.30.10">
    <property type="entry name" value="Translation factors"/>
    <property type="match status" value="1"/>
</dbReference>
<keyword evidence="7" id="KW-0251">Elongation factor</keyword>
<accession>A0A1A3U820</accession>
<dbReference type="Gene3D" id="3.40.50.300">
    <property type="entry name" value="P-loop containing nucleotide triphosphate hydrolases"/>
    <property type="match status" value="1"/>
</dbReference>
<keyword evidence="4" id="KW-0648">Protein biosynthesis</keyword>
<evidence type="ECO:0000256" key="4">
    <source>
        <dbReference type="ARBA" id="ARBA00022917"/>
    </source>
</evidence>
<dbReference type="InterPro" id="IPR027417">
    <property type="entry name" value="P-loop_NTPase"/>
</dbReference>
<dbReference type="CDD" id="cd04171">
    <property type="entry name" value="SelB"/>
    <property type="match status" value="1"/>
</dbReference>